<dbReference type="AlphaFoldDB" id="A0A382XGD9"/>
<accession>A0A382XGD9</accession>
<dbReference type="Gene3D" id="3.20.20.370">
    <property type="entry name" value="Glycoside hydrolase/deacetylase"/>
    <property type="match status" value="1"/>
</dbReference>
<evidence type="ECO:0000313" key="1">
    <source>
        <dbReference type="EMBL" id="SVD69909.1"/>
    </source>
</evidence>
<dbReference type="EMBL" id="UINC01167409">
    <property type="protein sequence ID" value="SVD69909.1"/>
    <property type="molecule type" value="Genomic_DNA"/>
</dbReference>
<name>A0A382XGD9_9ZZZZ</name>
<protein>
    <recommendedName>
        <fullName evidence="2">NodB homology domain-containing protein</fullName>
    </recommendedName>
</protein>
<gene>
    <name evidence="1" type="ORF">METZ01_LOCUS422763</name>
</gene>
<sequence length="53" mass="6045">MKDNFVITIDIDWAPGWMIDFVTAILIENGVKATWFVTHASPAIESIRERPDI</sequence>
<dbReference type="Pfam" id="PF22537">
    <property type="entry name" value="WbmS-like"/>
    <property type="match status" value="1"/>
</dbReference>
<feature type="non-terminal residue" evidence="1">
    <location>
        <position position="53"/>
    </location>
</feature>
<organism evidence="1">
    <name type="scientific">marine metagenome</name>
    <dbReference type="NCBI Taxonomy" id="408172"/>
    <lineage>
        <taxon>unclassified sequences</taxon>
        <taxon>metagenomes</taxon>
        <taxon>ecological metagenomes</taxon>
    </lineage>
</organism>
<reference evidence="1" key="1">
    <citation type="submission" date="2018-05" db="EMBL/GenBank/DDBJ databases">
        <authorList>
            <person name="Lanie J.A."/>
            <person name="Ng W.-L."/>
            <person name="Kazmierczak K.M."/>
            <person name="Andrzejewski T.M."/>
            <person name="Davidsen T.M."/>
            <person name="Wayne K.J."/>
            <person name="Tettelin H."/>
            <person name="Glass J.I."/>
            <person name="Rusch D."/>
            <person name="Podicherti R."/>
            <person name="Tsui H.-C.T."/>
            <person name="Winkler M.E."/>
        </authorList>
    </citation>
    <scope>NUCLEOTIDE SEQUENCE</scope>
</reference>
<evidence type="ECO:0008006" key="2">
    <source>
        <dbReference type="Google" id="ProtNLM"/>
    </source>
</evidence>
<proteinExistence type="predicted"/>
<dbReference type="InterPro" id="IPR054492">
    <property type="entry name" value="WbmS-like"/>
</dbReference>